<proteinExistence type="predicted"/>
<evidence type="ECO:0000313" key="2">
    <source>
        <dbReference type="EMBL" id="KZV50010.1"/>
    </source>
</evidence>
<accession>A0A2Z7CSE3</accession>
<dbReference type="AlphaFoldDB" id="A0A2Z7CSE3"/>
<evidence type="ECO:0000313" key="3">
    <source>
        <dbReference type="Proteomes" id="UP000250235"/>
    </source>
</evidence>
<sequence length="54" mass="5832">MFGAQSPTSPLLPPRNVPLEEENRASLQTNESPSLAPDELLSAPMHTSRNCVSN</sequence>
<organism evidence="2 3">
    <name type="scientific">Dorcoceras hygrometricum</name>
    <dbReference type="NCBI Taxonomy" id="472368"/>
    <lineage>
        <taxon>Eukaryota</taxon>
        <taxon>Viridiplantae</taxon>
        <taxon>Streptophyta</taxon>
        <taxon>Embryophyta</taxon>
        <taxon>Tracheophyta</taxon>
        <taxon>Spermatophyta</taxon>
        <taxon>Magnoliopsida</taxon>
        <taxon>eudicotyledons</taxon>
        <taxon>Gunneridae</taxon>
        <taxon>Pentapetalae</taxon>
        <taxon>asterids</taxon>
        <taxon>lamiids</taxon>
        <taxon>Lamiales</taxon>
        <taxon>Gesneriaceae</taxon>
        <taxon>Didymocarpoideae</taxon>
        <taxon>Trichosporeae</taxon>
        <taxon>Loxocarpinae</taxon>
        <taxon>Dorcoceras</taxon>
    </lineage>
</organism>
<feature type="region of interest" description="Disordered" evidence="1">
    <location>
        <begin position="1"/>
        <end position="54"/>
    </location>
</feature>
<name>A0A2Z7CSE3_9LAMI</name>
<keyword evidence="3" id="KW-1185">Reference proteome</keyword>
<reference evidence="2 3" key="1">
    <citation type="journal article" date="2015" name="Proc. Natl. Acad. Sci. U.S.A.">
        <title>The resurrection genome of Boea hygrometrica: A blueprint for survival of dehydration.</title>
        <authorList>
            <person name="Xiao L."/>
            <person name="Yang G."/>
            <person name="Zhang L."/>
            <person name="Yang X."/>
            <person name="Zhao S."/>
            <person name="Ji Z."/>
            <person name="Zhou Q."/>
            <person name="Hu M."/>
            <person name="Wang Y."/>
            <person name="Chen M."/>
            <person name="Xu Y."/>
            <person name="Jin H."/>
            <person name="Xiao X."/>
            <person name="Hu G."/>
            <person name="Bao F."/>
            <person name="Hu Y."/>
            <person name="Wan P."/>
            <person name="Li L."/>
            <person name="Deng X."/>
            <person name="Kuang T."/>
            <person name="Xiang C."/>
            <person name="Zhu J.K."/>
            <person name="Oliver M.J."/>
            <person name="He Y."/>
        </authorList>
    </citation>
    <scope>NUCLEOTIDE SEQUENCE [LARGE SCALE GENOMIC DNA]</scope>
    <source>
        <strain evidence="3">cv. XS01</strain>
    </source>
</reference>
<protein>
    <submittedName>
        <fullName evidence="2">Uncharacterized protein</fullName>
    </submittedName>
</protein>
<dbReference type="Proteomes" id="UP000250235">
    <property type="component" value="Unassembled WGS sequence"/>
</dbReference>
<dbReference type="EMBL" id="KQ992577">
    <property type="protein sequence ID" value="KZV50010.1"/>
    <property type="molecule type" value="Genomic_DNA"/>
</dbReference>
<feature type="compositionally biased region" description="Polar residues" evidence="1">
    <location>
        <begin position="45"/>
        <end position="54"/>
    </location>
</feature>
<evidence type="ECO:0000256" key="1">
    <source>
        <dbReference type="SAM" id="MobiDB-lite"/>
    </source>
</evidence>
<gene>
    <name evidence="2" type="ORF">F511_33915</name>
</gene>